<dbReference type="InterPro" id="IPR042183">
    <property type="entry name" value="MmgE/PrpD_sf_1"/>
</dbReference>
<protein>
    <submittedName>
        <fullName evidence="4">2-methylcitrate dehydratase PrpD</fullName>
    </submittedName>
</protein>
<dbReference type="Pfam" id="PF19305">
    <property type="entry name" value="MmgE_PrpD_C"/>
    <property type="match status" value="1"/>
</dbReference>
<dbReference type="RefSeq" id="WP_183372104.1">
    <property type="nucleotide sequence ID" value="NZ_BAABHL010000126.1"/>
</dbReference>
<comment type="caution">
    <text evidence="4">The sequence shown here is derived from an EMBL/GenBank/DDBJ whole genome shotgun (WGS) entry which is preliminary data.</text>
</comment>
<dbReference type="InterPro" id="IPR036148">
    <property type="entry name" value="MmgE/PrpD_sf"/>
</dbReference>
<organism evidence="4 5">
    <name type="scientific">Gordonia humi</name>
    <dbReference type="NCBI Taxonomy" id="686429"/>
    <lineage>
        <taxon>Bacteria</taxon>
        <taxon>Bacillati</taxon>
        <taxon>Actinomycetota</taxon>
        <taxon>Actinomycetes</taxon>
        <taxon>Mycobacteriales</taxon>
        <taxon>Gordoniaceae</taxon>
        <taxon>Gordonia</taxon>
    </lineage>
</organism>
<comment type="similarity">
    <text evidence="1">Belongs to the PrpD family.</text>
</comment>
<dbReference type="PANTHER" id="PTHR16943">
    <property type="entry name" value="2-METHYLCITRATE DEHYDRATASE-RELATED"/>
    <property type="match status" value="1"/>
</dbReference>
<dbReference type="PANTHER" id="PTHR16943:SF8">
    <property type="entry name" value="2-METHYLCITRATE DEHYDRATASE"/>
    <property type="match status" value="1"/>
</dbReference>
<gene>
    <name evidence="4" type="ORF">BKA16_003774</name>
</gene>
<dbReference type="Pfam" id="PF03972">
    <property type="entry name" value="MmgE_PrpD_N"/>
    <property type="match status" value="1"/>
</dbReference>
<evidence type="ECO:0000256" key="1">
    <source>
        <dbReference type="ARBA" id="ARBA00006174"/>
    </source>
</evidence>
<dbReference type="InterPro" id="IPR045336">
    <property type="entry name" value="MmgE_PrpD_N"/>
</dbReference>
<dbReference type="SUPFAM" id="SSF103378">
    <property type="entry name" value="2-methylcitrate dehydratase PrpD"/>
    <property type="match status" value="1"/>
</dbReference>
<evidence type="ECO:0000313" key="5">
    <source>
        <dbReference type="Proteomes" id="UP000551501"/>
    </source>
</evidence>
<proteinExistence type="inferred from homology"/>
<dbReference type="Gene3D" id="3.30.1330.120">
    <property type="entry name" value="2-methylcitrate dehydratase PrpD"/>
    <property type="match status" value="1"/>
</dbReference>
<dbReference type="AlphaFoldDB" id="A0A840F020"/>
<sequence>MTDSTCSEILAESICSAVIDVDWPAQSPPVGRRACAMIADVLSAATAGLAHSDVHELRTAALGGMIEDGHHSGPSSVIGRSAGAPPALAAYLNATSIAREQLQDGHRRARGHPGSHVVPAVFAVAESVGADGPSTLSAVLAGYEIGTRIGVAMDGTPPNVHDIGTWASVGAAAGVAHLLTGGDRTAVAAAVDVAAALPLAPDARTVFTGRTAQNMYLATAALHAVLGGQAAAAGVRAAPGTLELHFARITAADPAGFARRLDALAADGEWTVLDGYLKRHPTCALLHGVNDAVEDLARRGPWDPALIESVRVRTYAAAASFDESAPTGELAARFSIPWTVAAGLTATGSTGDAFGRAALDDQALRALAARVVVEHDRDLDAGYPDGRPAVVTVRFTDGRSLTETASGPPRGDGPDALADPVVAAKPARLLAVGGSTWAGDVLDAVAALTSTGRPADIGSLLRRVRPIPDRER</sequence>
<reference evidence="4 5" key="1">
    <citation type="submission" date="2020-08" db="EMBL/GenBank/DDBJ databases">
        <title>Sequencing the genomes of 1000 actinobacteria strains.</title>
        <authorList>
            <person name="Klenk H.-P."/>
        </authorList>
    </citation>
    <scope>NUCLEOTIDE SEQUENCE [LARGE SCALE GENOMIC DNA]</scope>
    <source>
        <strain evidence="4 5">DSM 45298</strain>
    </source>
</reference>
<evidence type="ECO:0000259" key="3">
    <source>
        <dbReference type="Pfam" id="PF19305"/>
    </source>
</evidence>
<dbReference type="Proteomes" id="UP000551501">
    <property type="component" value="Unassembled WGS sequence"/>
</dbReference>
<name>A0A840F020_9ACTN</name>
<feature type="domain" description="MmgE/PrpD N-terminal" evidence="2">
    <location>
        <begin position="13"/>
        <end position="242"/>
    </location>
</feature>
<evidence type="ECO:0000259" key="2">
    <source>
        <dbReference type="Pfam" id="PF03972"/>
    </source>
</evidence>
<dbReference type="GO" id="GO:0016829">
    <property type="term" value="F:lyase activity"/>
    <property type="evidence" value="ECO:0007669"/>
    <property type="project" value="InterPro"/>
</dbReference>
<evidence type="ECO:0000313" key="4">
    <source>
        <dbReference type="EMBL" id="MBB4137222.1"/>
    </source>
</evidence>
<dbReference type="EMBL" id="JACIFP010000001">
    <property type="protein sequence ID" value="MBB4137222.1"/>
    <property type="molecule type" value="Genomic_DNA"/>
</dbReference>
<keyword evidence="5" id="KW-1185">Reference proteome</keyword>
<feature type="domain" description="MmgE/PrpD C-terminal" evidence="3">
    <location>
        <begin position="280"/>
        <end position="431"/>
    </location>
</feature>
<dbReference type="InterPro" id="IPR045337">
    <property type="entry name" value="MmgE_PrpD_C"/>
</dbReference>
<dbReference type="InterPro" id="IPR005656">
    <property type="entry name" value="MmgE_PrpD"/>
</dbReference>
<accession>A0A840F020</accession>
<dbReference type="InterPro" id="IPR042188">
    <property type="entry name" value="MmgE/PrpD_sf_2"/>
</dbReference>
<dbReference type="Gene3D" id="1.10.4100.10">
    <property type="entry name" value="2-methylcitrate dehydratase PrpD"/>
    <property type="match status" value="1"/>
</dbReference>